<reference evidence="10" key="1">
    <citation type="submission" date="2024-04" db="EMBL/GenBank/DDBJ databases">
        <title>Salinicola lusitanus LLJ914,a marine bacterium isolated from the Okinawa Trough.</title>
        <authorList>
            <person name="Li J."/>
        </authorList>
    </citation>
    <scope>NUCLEOTIDE SEQUENCE [LARGE SCALE GENOMIC DNA]</scope>
</reference>
<feature type="region of interest" description="Disordered" evidence="4">
    <location>
        <begin position="238"/>
        <end position="269"/>
    </location>
</feature>
<evidence type="ECO:0008006" key="11">
    <source>
        <dbReference type="Google" id="ProtNLM"/>
    </source>
</evidence>
<evidence type="ECO:0000256" key="5">
    <source>
        <dbReference type="SAM" id="SignalP"/>
    </source>
</evidence>
<keyword evidence="3 5" id="KW-0732">Signal</keyword>
<dbReference type="AlphaFoldDB" id="A0AAW0PTC3"/>
<dbReference type="PANTHER" id="PTHR14905:SF18">
    <property type="entry name" value="VON WILLEBRAND FACTOR A DOMAIN-CONTAINING 10, TANDEM DUPLICATE 1-RELATED"/>
    <property type="match status" value="1"/>
</dbReference>
<evidence type="ECO:0000256" key="2">
    <source>
        <dbReference type="ARBA" id="ARBA00022525"/>
    </source>
</evidence>
<protein>
    <recommendedName>
        <fullName evidence="11">von Willebrand factor A domain-containing protein 7-like</fullName>
    </recommendedName>
</protein>
<evidence type="ECO:0000256" key="4">
    <source>
        <dbReference type="SAM" id="MobiDB-lite"/>
    </source>
</evidence>
<evidence type="ECO:0000259" key="8">
    <source>
        <dbReference type="Pfam" id="PF25107"/>
    </source>
</evidence>
<feature type="domain" description="VWA7 Ig-like" evidence="6">
    <location>
        <begin position="556"/>
        <end position="658"/>
    </location>
</feature>
<sequence>MASSCFMLSLVAVVMLLHGGHGFMPLFSLNGNSSRTHRDITREAVLRKTAEVCKSIATSEGRPFSLTIDNSLTVEKVQEACSGNSTAVLSTVMYHTSIATMYFSNALVDLVYALSEEHHFDDETFKGGRDVLTSDIFAVKASVKQENFIAGRVALGRACHTLQDFYSHSNWVELGKTSPYSALITPDQTLENLAGPNVATCRNCTNGDCTNNILPDLLQQGLLTSGYFNIFSSEKPAGKCSHGGSFDKTSKRDPTGGISKDTVSSSHGSLHPQAADLAVNATIELLEDIRLAVGDKDFLRLMGLSQSTVLCFVIDTTGSMADDIAEAKRVSFEIIDSKRGTQQEPSAYILVPFNDPAFGPLVMTTDADKFKAEINKLSASGGGDIPEMCLSGLQLAMTAAPPSSEIFVFTDAPAKDADLKSTINALIESTKSVVTFMLTDVLASRRRRSAQGAANRAMSQADAQLYRDLAKASGGQAIEVTKSDLSAATTVIEDSSASAVPQSDGNILVTFNNVPAGEFVLRIKGEDSTTSRAATTSFQRQASTQIKSSSISVTAQVNNTSIEPGASLSIPFTVASMSNGAVNQNASGAFTVKAQNDRSYTSSSPSSVTMSEGKANGTVTITVPSSASSGTDVTLTITAQDASASDINFTVMRFSVVAAVTDVTRPVCEVVSTTGDCSSSVCSSAQWGITANISDGVNGTGIDSVTVNQGSGTLNTSSSTSGGINITVATYSASCCAQSVELRILDKVGNVRLCTGQAKAVTVTAAPLTNTTTNSTAIGLHSVSVRHSLWVSLLLSVVWWY</sequence>
<evidence type="ECO:0000313" key="10">
    <source>
        <dbReference type="Proteomes" id="UP001460270"/>
    </source>
</evidence>
<dbReference type="InterPro" id="IPR056862">
    <property type="entry name" value="VWA7_N"/>
</dbReference>
<evidence type="ECO:0000313" key="9">
    <source>
        <dbReference type="EMBL" id="KAK7929289.1"/>
    </source>
</evidence>
<evidence type="ECO:0000256" key="3">
    <source>
        <dbReference type="ARBA" id="ARBA00022729"/>
    </source>
</evidence>
<comment type="subcellular location">
    <subcellularLocation>
        <location evidence="1">Secreted</location>
    </subcellularLocation>
</comment>
<evidence type="ECO:0000259" key="6">
    <source>
        <dbReference type="Pfam" id="PF23619"/>
    </source>
</evidence>
<dbReference type="Pfam" id="PF23619">
    <property type="entry name" value="Ig_VWA7"/>
    <property type="match status" value="1"/>
</dbReference>
<proteinExistence type="predicted"/>
<feature type="domain" description="VWA7 N-terminal" evidence="8">
    <location>
        <begin position="72"/>
        <end position="299"/>
    </location>
</feature>
<dbReference type="Pfam" id="PF25107">
    <property type="entry name" value="VWA7_N"/>
    <property type="match status" value="1"/>
</dbReference>
<evidence type="ECO:0000256" key="1">
    <source>
        <dbReference type="ARBA" id="ARBA00004613"/>
    </source>
</evidence>
<organism evidence="9 10">
    <name type="scientific">Mugilogobius chulae</name>
    <name type="common">yellowstripe goby</name>
    <dbReference type="NCBI Taxonomy" id="88201"/>
    <lineage>
        <taxon>Eukaryota</taxon>
        <taxon>Metazoa</taxon>
        <taxon>Chordata</taxon>
        <taxon>Craniata</taxon>
        <taxon>Vertebrata</taxon>
        <taxon>Euteleostomi</taxon>
        <taxon>Actinopterygii</taxon>
        <taxon>Neopterygii</taxon>
        <taxon>Teleostei</taxon>
        <taxon>Neoteleostei</taxon>
        <taxon>Acanthomorphata</taxon>
        <taxon>Gobiaria</taxon>
        <taxon>Gobiiformes</taxon>
        <taxon>Gobioidei</taxon>
        <taxon>Gobiidae</taxon>
        <taxon>Gobionellinae</taxon>
        <taxon>Mugilogobius</taxon>
    </lineage>
</organism>
<dbReference type="Gene3D" id="2.60.40.10">
    <property type="entry name" value="Immunoglobulins"/>
    <property type="match status" value="1"/>
</dbReference>
<accession>A0AAW0PTC3</accession>
<keyword evidence="2" id="KW-0964">Secreted</keyword>
<feature type="domain" description="Hemicentin-1-like von Willebrand factor A" evidence="7">
    <location>
        <begin position="310"/>
        <end position="482"/>
    </location>
</feature>
<name>A0AAW0PTC3_9GOBI</name>
<dbReference type="Proteomes" id="UP001460270">
    <property type="component" value="Unassembled WGS sequence"/>
</dbReference>
<dbReference type="InterPro" id="IPR036465">
    <property type="entry name" value="vWFA_dom_sf"/>
</dbReference>
<dbReference type="SUPFAM" id="SSF53300">
    <property type="entry name" value="vWA-like"/>
    <property type="match status" value="1"/>
</dbReference>
<dbReference type="InterPro" id="IPR052577">
    <property type="entry name" value="VWA7"/>
</dbReference>
<keyword evidence="10" id="KW-1185">Reference proteome</keyword>
<dbReference type="InterPro" id="IPR056861">
    <property type="entry name" value="HMCN1-like_VWA"/>
</dbReference>
<dbReference type="EMBL" id="JBBPFD010000004">
    <property type="protein sequence ID" value="KAK7929289.1"/>
    <property type="molecule type" value="Genomic_DNA"/>
</dbReference>
<feature type="signal peptide" evidence="5">
    <location>
        <begin position="1"/>
        <end position="22"/>
    </location>
</feature>
<dbReference type="PANTHER" id="PTHR14905">
    <property type="entry name" value="NG37"/>
    <property type="match status" value="1"/>
</dbReference>
<feature type="chain" id="PRO_5043396200" description="von Willebrand factor A domain-containing protein 7-like" evidence="5">
    <location>
        <begin position="23"/>
        <end position="801"/>
    </location>
</feature>
<gene>
    <name evidence="9" type="ORF">WMY93_005684</name>
</gene>
<dbReference type="Pfam" id="PF25106">
    <property type="entry name" value="VWA_4"/>
    <property type="match status" value="1"/>
</dbReference>
<dbReference type="Gene3D" id="3.40.50.410">
    <property type="entry name" value="von Willebrand factor, type A domain"/>
    <property type="match status" value="1"/>
</dbReference>
<evidence type="ECO:0000259" key="7">
    <source>
        <dbReference type="Pfam" id="PF25106"/>
    </source>
</evidence>
<comment type="caution">
    <text evidence="9">The sequence shown here is derived from an EMBL/GenBank/DDBJ whole genome shotgun (WGS) entry which is preliminary data.</text>
</comment>
<dbReference type="InterPro" id="IPR057615">
    <property type="entry name" value="Ig_VWA7"/>
</dbReference>
<dbReference type="InterPro" id="IPR013783">
    <property type="entry name" value="Ig-like_fold"/>
</dbReference>